<dbReference type="Pfam" id="PF13637">
    <property type="entry name" value="Ank_4"/>
    <property type="match status" value="1"/>
</dbReference>
<dbReference type="PROSITE" id="PS50088">
    <property type="entry name" value="ANK_REPEAT"/>
    <property type="match status" value="5"/>
</dbReference>
<name>A0A835F7X5_9POAL</name>
<accession>A0A835F7X5</accession>
<keyword evidence="2 8" id="KW-0812">Transmembrane</keyword>
<feature type="transmembrane region" description="Helical" evidence="8">
    <location>
        <begin position="1138"/>
        <end position="1156"/>
    </location>
</feature>
<dbReference type="Pfam" id="PF13962">
    <property type="entry name" value="PGG"/>
    <property type="match status" value="2"/>
</dbReference>
<feature type="transmembrane region" description="Helical" evidence="8">
    <location>
        <begin position="437"/>
        <end position="455"/>
    </location>
</feature>
<evidence type="ECO:0000313" key="10">
    <source>
        <dbReference type="EMBL" id="KAF8730956.1"/>
    </source>
</evidence>
<comment type="subcellular location">
    <subcellularLocation>
        <location evidence="1">Membrane</location>
        <topology evidence="1">Multi-pass membrane protein</topology>
    </subcellularLocation>
</comment>
<feature type="repeat" description="ANK" evidence="7">
    <location>
        <begin position="149"/>
        <end position="181"/>
    </location>
</feature>
<dbReference type="InterPro" id="IPR002110">
    <property type="entry name" value="Ankyrin_rpt"/>
</dbReference>
<feature type="transmembrane region" description="Helical" evidence="8">
    <location>
        <begin position="405"/>
        <end position="431"/>
    </location>
</feature>
<evidence type="ECO:0000256" key="1">
    <source>
        <dbReference type="ARBA" id="ARBA00004141"/>
    </source>
</evidence>
<dbReference type="OrthoDB" id="303876at2759"/>
<evidence type="ECO:0000259" key="9">
    <source>
        <dbReference type="Pfam" id="PF13962"/>
    </source>
</evidence>
<feature type="transmembrane region" description="Helical" evidence="8">
    <location>
        <begin position="1244"/>
        <end position="1265"/>
    </location>
</feature>
<sequence length="1336" mass="144452">MSAERNTVLHVAAEQGHDKLIRELYLRFKEQVLLSRRNSALDTPLHCAARRGHVRAIALLIQLAQDCGESILGCKNEAGDTALHLAARHGHAVVVRILVSTAAEPATEVNNAGVSPLYLAVMSGDHNVQGCIVCRDKLAECFACRLDSGGSSPLHFASSDGDRTVVKAILRAAPPLTAYRKDSAGLSALHIAAQMGHHHVAEDILGICPDTAELRDDDGATFVHAAAREKRFKVVSLAIKSPTLRGLLDVQDRHGNTPLHLAVVAGAPGVTEALLRKDKVRADVLNNDGHTAFDLAAGTTSSFTMLGPRRHDLLTPWCDRSTVENIHKTSDSLAVVAVLVATAAFTAGFNMPGGYRDTGEASLAGKAAFEDFVFLDAMAVATSVTAAILFVYGKASRSGGGSWKSFAWALQCMWVSLLSLLLAFYAALVSVVTSTTVHYGFLVVYVCMSLLLYRIQTWIGTLSSPQRCTILRFLWQRCHSKGRHDGTIKRLYPLQQHVELAHLSSGSPPASATAAMRPNGSTPLVQMCPMDGGGHGAASATTRRFGEDRTPIIHTKVFTSIQHLIKIPRTQPWLQLLALAVIPAGVARPMLPRQFTLRIFIVLGGGCHPTAPADDAFAYGAFTTLPVHPAERKVHNTNPDVHLIKPELRRLKAFIPWRPAQRPIPILLSHEFLNKQVFLLLTNGSNLQSIRIPPSWIHRMKDRGGVNNRRREDLADQHPLLPPVFTSIFFISKLHHVLLLCCQIEVLDQPTVHFRGKSVFDGTRAANRRYAVAAIDWELVGGASQQPVAEAKTGGGITRFTIASCVTSITAPAESNTVLHVAAEQGHDELIRELFLRFKEQSLLSRRNSALDTPVHCTARAGHNKAVVVLLQLAEDCGESIPILGCKNEDGDTALHLAARTGITLWWSSSEQGEQCWSVAAVLGGNERITKCRDVSSAGPSSQNALHAAVLRIDCNGSSPLHFASSNGDHTIVQAILRAAPPLTVYRKDSDGLSALHVAAQMDHHYVVEDMLDIYPDAAELRDDHGGTFVHAAARVQASDVVCLAIRSPMLWAGFLDEQDRDGNTPLHLAVAAGAPGVVEALIRKGKVRTESTDVLNNDGHTAFDLARATTRPQTHDHLKPWSDLSTVEKIGKTSDSLAVVAVLVATAAFTAGFNMPGGYGDTGVASLAGKITFKFFLFLDTVAVATSVAAAILFVYGKASRSGGGSWKTFAWALQCMWVSLVSLLLAFYAALVSVVTSKAVRYGFVVVYACMFLLQFSISTWIGNAPKFRCYWRRRHDDGIIKRLYPHVCASVFHFYVFMAASSIAFVCLALAIDLKPGDWGLGTSSPASAPSTR</sequence>
<feature type="repeat" description="ANK" evidence="7">
    <location>
        <begin position="956"/>
        <end position="988"/>
    </location>
</feature>
<dbReference type="InterPro" id="IPR026961">
    <property type="entry name" value="PGG_dom"/>
</dbReference>
<dbReference type="Pfam" id="PF12796">
    <property type="entry name" value="Ank_2"/>
    <property type="match status" value="4"/>
</dbReference>
<feature type="repeat" description="ANK" evidence="7">
    <location>
        <begin position="254"/>
        <end position="277"/>
    </location>
</feature>
<dbReference type="Pfam" id="PF13857">
    <property type="entry name" value="Ank_5"/>
    <property type="match status" value="1"/>
</dbReference>
<evidence type="ECO:0000256" key="2">
    <source>
        <dbReference type="ARBA" id="ARBA00022692"/>
    </source>
</evidence>
<comment type="caution">
    <text evidence="10">The sequence shown here is derived from an EMBL/GenBank/DDBJ whole genome shotgun (WGS) entry which is preliminary data.</text>
</comment>
<feature type="transmembrane region" description="Helical" evidence="8">
    <location>
        <begin position="1286"/>
        <end position="1315"/>
    </location>
</feature>
<dbReference type="Proteomes" id="UP000636709">
    <property type="component" value="Unassembled WGS sequence"/>
</dbReference>
<feature type="domain" description="PGG" evidence="9">
    <location>
        <begin position="325"/>
        <end position="429"/>
    </location>
</feature>
<dbReference type="Pfam" id="PF00023">
    <property type="entry name" value="Ank"/>
    <property type="match status" value="1"/>
</dbReference>
<dbReference type="SMART" id="SM00248">
    <property type="entry name" value="ANK"/>
    <property type="match status" value="13"/>
</dbReference>
<keyword evidence="5 7" id="KW-0040">ANK repeat</keyword>
<evidence type="ECO:0000313" key="11">
    <source>
        <dbReference type="Proteomes" id="UP000636709"/>
    </source>
</evidence>
<dbReference type="EMBL" id="JACEFO010001613">
    <property type="protein sequence ID" value="KAF8730956.1"/>
    <property type="molecule type" value="Genomic_DNA"/>
</dbReference>
<protein>
    <recommendedName>
        <fullName evidence="9">PGG domain-containing protein</fullName>
    </recommendedName>
</protein>
<organism evidence="10 11">
    <name type="scientific">Digitaria exilis</name>
    <dbReference type="NCBI Taxonomy" id="1010633"/>
    <lineage>
        <taxon>Eukaryota</taxon>
        <taxon>Viridiplantae</taxon>
        <taxon>Streptophyta</taxon>
        <taxon>Embryophyta</taxon>
        <taxon>Tracheophyta</taxon>
        <taxon>Spermatophyta</taxon>
        <taxon>Magnoliopsida</taxon>
        <taxon>Liliopsida</taxon>
        <taxon>Poales</taxon>
        <taxon>Poaceae</taxon>
        <taxon>PACMAD clade</taxon>
        <taxon>Panicoideae</taxon>
        <taxon>Panicodae</taxon>
        <taxon>Paniceae</taxon>
        <taxon>Anthephorinae</taxon>
        <taxon>Digitaria</taxon>
    </lineage>
</organism>
<dbReference type="PROSITE" id="PS50297">
    <property type="entry name" value="ANK_REP_REGION"/>
    <property type="match status" value="5"/>
</dbReference>
<feature type="repeat" description="ANK" evidence="7">
    <location>
        <begin position="78"/>
        <end position="110"/>
    </location>
</feature>
<evidence type="ECO:0000256" key="4">
    <source>
        <dbReference type="ARBA" id="ARBA00022989"/>
    </source>
</evidence>
<feature type="domain" description="PGG" evidence="9">
    <location>
        <begin position="1130"/>
        <end position="1234"/>
    </location>
</feature>
<gene>
    <name evidence="10" type="ORF">HU200_016831</name>
</gene>
<keyword evidence="4 8" id="KW-1133">Transmembrane helix</keyword>
<proteinExistence type="predicted"/>
<dbReference type="PANTHER" id="PTHR24186">
    <property type="entry name" value="PROTEIN PHOSPHATASE 1 REGULATORY SUBUNIT"/>
    <property type="match status" value="1"/>
</dbReference>
<dbReference type="Gene3D" id="1.25.40.20">
    <property type="entry name" value="Ankyrin repeat-containing domain"/>
    <property type="match status" value="4"/>
</dbReference>
<dbReference type="PANTHER" id="PTHR24186:SF41">
    <property type="entry name" value="PGG DOMAIN-CONTAINING PROTEIN"/>
    <property type="match status" value="1"/>
</dbReference>
<feature type="transmembrane region" description="Helical" evidence="8">
    <location>
        <begin position="333"/>
        <end position="352"/>
    </location>
</feature>
<evidence type="ECO:0000256" key="5">
    <source>
        <dbReference type="ARBA" id="ARBA00023043"/>
    </source>
</evidence>
<dbReference type="SUPFAM" id="SSF48403">
    <property type="entry name" value="Ankyrin repeat"/>
    <property type="match status" value="2"/>
</dbReference>
<feature type="transmembrane region" description="Helical" evidence="8">
    <location>
        <begin position="372"/>
        <end position="393"/>
    </location>
</feature>
<evidence type="ECO:0000256" key="6">
    <source>
        <dbReference type="ARBA" id="ARBA00023136"/>
    </source>
</evidence>
<reference evidence="10" key="1">
    <citation type="submission" date="2020-07" db="EMBL/GenBank/DDBJ databases">
        <title>Genome sequence and genetic diversity analysis of an under-domesticated orphan crop, white fonio (Digitaria exilis).</title>
        <authorList>
            <person name="Bennetzen J.L."/>
            <person name="Chen S."/>
            <person name="Ma X."/>
            <person name="Wang X."/>
            <person name="Yssel A.E.J."/>
            <person name="Chaluvadi S.R."/>
            <person name="Johnson M."/>
            <person name="Gangashetty P."/>
            <person name="Hamidou F."/>
            <person name="Sanogo M.D."/>
            <person name="Zwaenepoel A."/>
            <person name="Wallace J."/>
            <person name="Van De Peer Y."/>
            <person name="Van Deynze A."/>
        </authorList>
    </citation>
    <scope>NUCLEOTIDE SEQUENCE</scope>
    <source>
        <tissue evidence="10">Leaves</tissue>
    </source>
</reference>
<evidence type="ECO:0000256" key="3">
    <source>
        <dbReference type="ARBA" id="ARBA00022737"/>
    </source>
</evidence>
<feature type="transmembrane region" description="Helical" evidence="8">
    <location>
        <begin position="1176"/>
        <end position="1198"/>
    </location>
</feature>
<dbReference type="GO" id="GO:0005886">
    <property type="term" value="C:plasma membrane"/>
    <property type="evidence" value="ECO:0007669"/>
    <property type="project" value="TreeGrafter"/>
</dbReference>
<evidence type="ECO:0000256" key="8">
    <source>
        <dbReference type="SAM" id="Phobius"/>
    </source>
</evidence>
<keyword evidence="3" id="KW-0677">Repeat</keyword>
<evidence type="ECO:0000256" key="7">
    <source>
        <dbReference type="PROSITE-ProRule" id="PRU00023"/>
    </source>
</evidence>
<dbReference type="InterPro" id="IPR036770">
    <property type="entry name" value="Ankyrin_rpt-contain_sf"/>
</dbReference>
<feature type="transmembrane region" description="Helical" evidence="8">
    <location>
        <begin position="1210"/>
        <end position="1232"/>
    </location>
</feature>
<feature type="repeat" description="ANK" evidence="7">
    <location>
        <begin position="1062"/>
        <end position="1086"/>
    </location>
</feature>
<keyword evidence="6 8" id="KW-0472">Membrane</keyword>
<keyword evidence="11" id="KW-1185">Reference proteome</keyword>